<dbReference type="InterPro" id="IPR045008">
    <property type="entry name" value="ACX4-like"/>
</dbReference>
<dbReference type="Gene3D" id="1.20.140.10">
    <property type="entry name" value="Butyryl-CoA Dehydrogenase, subunit A, domain 3"/>
    <property type="match status" value="1"/>
</dbReference>
<feature type="compositionally biased region" description="Polar residues" evidence="6">
    <location>
        <begin position="1"/>
        <end position="12"/>
    </location>
</feature>
<keyword evidence="11" id="KW-1185">Reference proteome</keyword>
<dbReference type="InterPro" id="IPR006089">
    <property type="entry name" value="Acyl-CoA_DH_CS"/>
</dbReference>
<dbReference type="GO" id="GO:0003995">
    <property type="term" value="F:acyl-CoA dehydrogenase activity"/>
    <property type="evidence" value="ECO:0007669"/>
    <property type="project" value="InterPro"/>
</dbReference>
<gene>
    <name evidence="10" type="ordered locus">Bfae_30270</name>
</gene>
<dbReference type="InterPro" id="IPR046373">
    <property type="entry name" value="Acyl-CoA_Oxase/DH_mid-dom_sf"/>
</dbReference>
<feature type="domain" description="Acyl-CoA dehydrogenase/oxidase C-terminal" evidence="7">
    <location>
        <begin position="318"/>
        <end position="454"/>
    </location>
</feature>
<dbReference type="EMBL" id="CP001643">
    <property type="protein sequence ID" value="ACU86788.1"/>
    <property type="molecule type" value="Genomic_DNA"/>
</dbReference>
<evidence type="ECO:0000256" key="3">
    <source>
        <dbReference type="ARBA" id="ARBA00022630"/>
    </source>
</evidence>
<comment type="cofactor">
    <cofactor evidence="1 5">
        <name>FAD</name>
        <dbReference type="ChEBI" id="CHEBI:57692"/>
    </cofactor>
</comment>
<dbReference type="GO" id="GO:0050660">
    <property type="term" value="F:flavin adenine dinucleotide binding"/>
    <property type="evidence" value="ECO:0007669"/>
    <property type="project" value="InterPro"/>
</dbReference>
<keyword evidence="5" id="KW-0560">Oxidoreductase</keyword>
<dbReference type="KEGG" id="bfa:Bfae_30270"/>
<evidence type="ECO:0000256" key="2">
    <source>
        <dbReference type="ARBA" id="ARBA00009347"/>
    </source>
</evidence>
<keyword evidence="4 5" id="KW-0274">FAD</keyword>
<dbReference type="PANTHER" id="PTHR43188">
    <property type="entry name" value="ACYL-COENZYME A OXIDASE"/>
    <property type="match status" value="1"/>
</dbReference>
<dbReference type="InterPro" id="IPR009100">
    <property type="entry name" value="AcylCoA_DH/oxidase_NM_dom_sf"/>
</dbReference>
<dbReference type="InterPro" id="IPR013786">
    <property type="entry name" value="AcylCoA_DH/ox_N"/>
</dbReference>
<dbReference type="Pfam" id="PF00441">
    <property type="entry name" value="Acyl-CoA_dh_1"/>
    <property type="match status" value="1"/>
</dbReference>
<dbReference type="Proteomes" id="UP000001919">
    <property type="component" value="Chromosome"/>
</dbReference>
<dbReference type="eggNOG" id="COG1960">
    <property type="taxonomic scope" value="Bacteria"/>
</dbReference>
<evidence type="ECO:0000256" key="1">
    <source>
        <dbReference type="ARBA" id="ARBA00001974"/>
    </source>
</evidence>
<dbReference type="Gene3D" id="1.10.540.10">
    <property type="entry name" value="Acyl-CoA dehydrogenase/oxidase, N-terminal domain"/>
    <property type="match status" value="1"/>
</dbReference>
<organism evidence="10 11">
    <name type="scientific">Brachybacterium faecium (strain ATCC 43885 / DSM 4810 / JCM 11609 / LMG 19847 / NBRC 14762 / NCIMB 9860 / 6-10)</name>
    <dbReference type="NCBI Taxonomy" id="446465"/>
    <lineage>
        <taxon>Bacteria</taxon>
        <taxon>Bacillati</taxon>
        <taxon>Actinomycetota</taxon>
        <taxon>Actinomycetes</taxon>
        <taxon>Micrococcales</taxon>
        <taxon>Dermabacteraceae</taxon>
        <taxon>Brachybacterium</taxon>
    </lineage>
</organism>
<feature type="domain" description="Acyl-CoA dehydrogenase/oxidase N-terminal" evidence="9">
    <location>
        <begin position="93"/>
        <end position="192"/>
    </location>
</feature>
<evidence type="ECO:0000256" key="6">
    <source>
        <dbReference type="SAM" id="MobiDB-lite"/>
    </source>
</evidence>
<name>C7MAB8_BRAFD</name>
<dbReference type="PROSITE" id="PS00073">
    <property type="entry name" value="ACYL_COA_DH_2"/>
    <property type="match status" value="1"/>
</dbReference>
<evidence type="ECO:0000259" key="9">
    <source>
        <dbReference type="Pfam" id="PF02771"/>
    </source>
</evidence>
<reference evidence="10 11" key="1">
    <citation type="journal article" date="2009" name="Stand. Genomic Sci.">
        <title>Complete genome sequence of Brachybacterium faecium type strain (Schefferle 6-10).</title>
        <authorList>
            <person name="Lapidus A."/>
            <person name="Pukall R."/>
            <person name="Labuttii K."/>
            <person name="Copeland A."/>
            <person name="Del Rio T.G."/>
            <person name="Nolan M."/>
            <person name="Chen F."/>
            <person name="Lucas S."/>
            <person name="Tice H."/>
            <person name="Cheng J.F."/>
            <person name="Bruce D."/>
            <person name="Goodwin L."/>
            <person name="Pitluck S."/>
            <person name="Rohde M."/>
            <person name="Goker M."/>
            <person name="Pati A."/>
            <person name="Ivanova N."/>
            <person name="Mavrommatis K."/>
            <person name="Chen A."/>
            <person name="Palaniappan K."/>
            <person name="D'haeseleer P."/>
            <person name="Chain P."/>
            <person name="Bristow J."/>
            <person name="Eisen J.A."/>
            <person name="Markowitz V."/>
            <person name="Hugenholtz P."/>
            <person name="Kyrpides N.C."/>
            <person name="Klenk H.P."/>
        </authorList>
    </citation>
    <scope>NUCLEOTIDE SEQUENCE [LARGE SCALE GENOMIC DNA]</scope>
    <source>
        <strain evidence="11">ATCC 43885 / DSM 4810 / JCM 11609 / LMG 19847 / NBRC 14762 / NCIMB 9860 / 6-10</strain>
    </source>
</reference>
<evidence type="ECO:0000313" key="11">
    <source>
        <dbReference type="Proteomes" id="UP000001919"/>
    </source>
</evidence>
<dbReference type="Pfam" id="PF02771">
    <property type="entry name" value="Acyl-CoA_dh_N"/>
    <property type="match status" value="1"/>
</dbReference>
<sequence length="461" mass="49204">MTSTNTTDQSAPQPDRRSSPWDVPAPTGGHDALGGAVEGVEGDRSGSVVSDRAVVSAPDAAAATPAALLPAAADHYALFQDVAGEDLQAWADARSLADEVLPRINDWWDRGEYPIELIARLGELDLLTDGLDVPGHRTLSPLATGLVNMELSRIDGSVGTMVGVQGGLALRSIMLLGSEEQKQRWAEPLARGTEHAAFALTEPDHGSDSVSLETVARRDGDGWVLSGQKRWIGNGAGCHLSVVWARVEDESQPALHGQVSGFLVDQSLPGYDAEVIRGKVALRAIHQAHITLDGVRIPLAQRLPGARSFKDTSVVLFATRAGVAWGALGHALACYEAALEHAQKRIQFGRPLAKAQHVQVRLADMLQTLTSMQLHCRRLAELEAAGTIRPEQASLAKVHNTRAAREIASNARDLLGGSGILLENRVVRHRSDIEALHTYEGTDTMQSLIVGRSITGVSAFA</sequence>
<dbReference type="InterPro" id="IPR037069">
    <property type="entry name" value="AcylCoA_DH/ox_N_sf"/>
</dbReference>
<evidence type="ECO:0000256" key="4">
    <source>
        <dbReference type="ARBA" id="ARBA00022827"/>
    </source>
</evidence>
<protein>
    <submittedName>
        <fullName evidence="10">Acyl-CoA dehydrogenase</fullName>
    </submittedName>
</protein>
<dbReference type="Pfam" id="PF02770">
    <property type="entry name" value="Acyl-CoA_dh_M"/>
    <property type="match status" value="1"/>
</dbReference>
<evidence type="ECO:0000256" key="5">
    <source>
        <dbReference type="RuleBase" id="RU362125"/>
    </source>
</evidence>
<dbReference type="PATRIC" id="fig|446465.5.peg.2993"/>
<dbReference type="AlphaFoldDB" id="C7MAB8"/>
<dbReference type="InterPro" id="IPR036250">
    <property type="entry name" value="AcylCo_DH-like_C"/>
</dbReference>
<dbReference type="GO" id="GO:0006635">
    <property type="term" value="P:fatty acid beta-oxidation"/>
    <property type="evidence" value="ECO:0007669"/>
    <property type="project" value="InterPro"/>
</dbReference>
<keyword evidence="3 5" id="KW-0285">Flavoprotein</keyword>
<dbReference type="STRING" id="446465.Bfae_30270"/>
<dbReference type="Gene3D" id="2.40.110.10">
    <property type="entry name" value="Butyryl-CoA Dehydrogenase, subunit A, domain 2"/>
    <property type="match status" value="1"/>
</dbReference>
<proteinExistence type="inferred from homology"/>
<dbReference type="PANTHER" id="PTHR43188:SF1">
    <property type="entry name" value="ACYL-COA DEHYDROGENASE"/>
    <property type="match status" value="1"/>
</dbReference>
<dbReference type="SUPFAM" id="SSF47203">
    <property type="entry name" value="Acyl-CoA dehydrogenase C-terminal domain-like"/>
    <property type="match status" value="1"/>
</dbReference>
<dbReference type="InterPro" id="IPR006091">
    <property type="entry name" value="Acyl-CoA_Oxase/DH_mid-dom"/>
</dbReference>
<evidence type="ECO:0000259" key="7">
    <source>
        <dbReference type="Pfam" id="PF00441"/>
    </source>
</evidence>
<dbReference type="OrthoDB" id="9770681at2"/>
<feature type="region of interest" description="Disordered" evidence="6">
    <location>
        <begin position="1"/>
        <end position="33"/>
    </location>
</feature>
<dbReference type="HOGENOM" id="CLU_018204_8_2_11"/>
<evidence type="ECO:0000313" key="10">
    <source>
        <dbReference type="EMBL" id="ACU86788.1"/>
    </source>
</evidence>
<dbReference type="SUPFAM" id="SSF56645">
    <property type="entry name" value="Acyl-CoA dehydrogenase NM domain-like"/>
    <property type="match status" value="1"/>
</dbReference>
<evidence type="ECO:0000259" key="8">
    <source>
        <dbReference type="Pfam" id="PF02770"/>
    </source>
</evidence>
<accession>C7MAB8</accession>
<dbReference type="InterPro" id="IPR009075">
    <property type="entry name" value="AcylCo_DH/oxidase_C"/>
</dbReference>
<feature type="domain" description="Acyl-CoA oxidase/dehydrogenase middle" evidence="8">
    <location>
        <begin position="197"/>
        <end position="295"/>
    </location>
</feature>
<comment type="similarity">
    <text evidence="2 5">Belongs to the acyl-CoA dehydrogenase family.</text>
</comment>